<feature type="transmembrane region" description="Helical" evidence="7">
    <location>
        <begin position="219"/>
        <end position="245"/>
    </location>
</feature>
<keyword evidence="4 7" id="KW-0812">Transmembrane</keyword>
<sequence length="389" mass="44595">MKLNFWKDYQQADLPPGLSLLYTNRTMGTVSKGLLLLFLPVFFYTKFNLSLESVIYLYIFSFTLMFFLVVPGAKMMNKIGMRRSIILSVPFSVLYYLSLFFIDHNVWLFAILAITFLNIARAFYWVPYHTGFAKFSHGGQRGRQMSMLTTISDFIQIFIPLLSSYLIVNFGFNFLFILILIIELLATIPIIFLSPISERFSWTWWETLKNLFAKKNRDILWSYAGDGTQAIVGLIFWPLFIWLLFNESYEAVGLISAGIILISIILRLIMGDYADKFEHNKVLKSGTILYAIGWCLKIFVATTFQVFIVSAYHNLAAVIMRTPFDVGMYDQAADWGHYADEFTVIREMALCLGRVVALGVILLLLLFLPINYAFLIAAGGSLLLNTSRY</sequence>
<evidence type="ECO:0000256" key="1">
    <source>
        <dbReference type="ARBA" id="ARBA00004651"/>
    </source>
</evidence>
<feature type="transmembrane region" description="Helical" evidence="7">
    <location>
        <begin position="29"/>
        <end position="47"/>
    </location>
</feature>
<evidence type="ECO:0000256" key="2">
    <source>
        <dbReference type="ARBA" id="ARBA00022448"/>
    </source>
</evidence>
<dbReference type="SUPFAM" id="SSF103473">
    <property type="entry name" value="MFS general substrate transporter"/>
    <property type="match status" value="2"/>
</dbReference>
<evidence type="ECO:0000256" key="5">
    <source>
        <dbReference type="ARBA" id="ARBA00022989"/>
    </source>
</evidence>
<feature type="transmembrane region" description="Helical" evidence="7">
    <location>
        <begin position="85"/>
        <end position="102"/>
    </location>
</feature>
<dbReference type="AlphaFoldDB" id="A0A2M7RET2"/>
<evidence type="ECO:0000256" key="6">
    <source>
        <dbReference type="ARBA" id="ARBA00023136"/>
    </source>
</evidence>
<dbReference type="InterPro" id="IPR050171">
    <property type="entry name" value="MFS_Transporters"/>
</dbReference>
<keyword evidence="5 7" id="KW-1133">Transmembrane helix</keyword>
<feature type="transmembrane region" description="Helical" evidence="7">
    <location>
        <begin position="147"/>
        <end position="168"/>
    </location>
</feature>
<dbReference type="EMBL" id="PFMC01000020">
    <property type="protein sequence ID" value="PIY95270.1"/>
    <property type="molecule type" value="Genomic_DNA"/>
</dbReference>
<evidence type="ECO:0000256" key="3">
    <source>
        <dbReference type="ARBA" id="ARBA00022475"/>
    </source>
</evidence>
<accession>A0A2M7RET2</accession>
<dbReference type="InterPro" id="IPR036259">
    <property type="entry name" value="MFS_trans_sf"/>
</dbReference>
<feature type="transmembrane region" description="Helical" evidence="7">
    <location>
        <begin position="108"/>
        <end position="126"/>
    </location>
</feature>
<keyword evidence="6 7" id="KW-0472">Membrane</keyword>
<feature type="transmembrane region" description="Helical" evidence="7">
    <location>
        <begin position="174"/>
        <end position="193"/>
    </location>
</feature>
<keyword evidence="3" id="KW-1003">Cell membrane</keyword>
<dbReference type="Proteomes" id="UP000228689">
    <property type="component" value="Unassembled WGS sequence"/>
</dbReference>
<dbReference type="GO" id="GO:0005886">
    <property type="term" value="C:plasma membrane"/>
    <property type="evidence" value="ECO:0007669"/>
    <property type="project" value="UniProtKB-SubCell"/>
</dbReference>
<dbReference type="Pfam" id="PF07690">
    <property type="entry name" value="MFS_1"/>
    <property type="match status" value="1"/>
</dbReference>
<comment type="caution">
    <text evidence="8">The sequence shown here is derived from an EMBL/GenBank/DDBJ whole genome shotgun (WGS) entry which is preliminary data.</text>
</comment>
<organism evidence="8 9">
    <name type="scientific">Candidatus Komeilibacteria bacterium CG_4_10_14_0_8_um_filter_37_78</name>
    <dbReference type="NCBI Taxonomy" id="1974471"/>
    <lineage>
        <taxon>Bacteria</taxon>
        <taxon>Candidatus Komeiliibacteriota</taxon>
    </lineage>
</organism>
<reference evidence="9" key="1">
    <citation type="submission" date="2017-09" db="EMBL/GenBank/DDBJ databases">
        <title>Depth-based differentiation of microbial function through sediment-hosted aquifers and enrichment of novel symbionts in the deep terrestrial subsurface.</title>
        <authorList>
            <person name="Probst A.J."/>
            <person name="Ladd B."/>
            <person name="Jarett J.K."/>
            <person name="Geller-Mcgrath D.E."/>
            <person name="Sieber C.M.K."/>
            <person name="Emerson J.B."/>
            <person name="Anantharaman K."/>
            <person name="Thomas B.C."/>
            <person name="Malmstrom R."/>
            <person name="Stieglmeier M."/>
            <person name="Klingl A."/>
            <person name="Woyke T."/>
            <person name="Ryan C.M."/>
            <person name="Banfield J.F."/>
        </authorList>
    </citation>
    <scope>NUCLEOTIDE SEQUENCE [LARGE SCALE GENOMIC DNA]</scope>
</reference>
<evidence type="ECO:0000256" key="4">
    <source>
        <dbReference type="ARBA" id="ARBA00022692"/>
    </source>
</evidence>
<evidence type="ECO:0000256" key="7">
    <source>
        <dbReference type="SAM" id="Phobius"/>
    </source>
</evidence>
<dbReference type="GO" id="GO:0022857">
    <property type="term" value="F:transmembrane transporter activity"/>
    <property type="evidence" value="ECO:0007669"/>
    <property type="project" value="InterPro"/>
</dbReference>
<feature type="transmembrane region" description="Helical" evidence="7">
    <location>
        <begin position="53"/>
        <end position="73"/>
    </location>
</feature>
<proteinExistence type="predicted"/>
<feature type="transmembrane region" description="Helical" evidence="7">
    <location>
        <begin position="356"/>
        <end position="384"/>
    </location>
</feature>
<evidence type="ECO:0008006" key="10">
    <source>
        <dbReference type="Google" id="ProtNLM"/>
    </source>
</evidence>
<gene>
    <name evidence="8" type="ORF">COY67_00885</name>
</gene>
<feature type="transmembrane region" description="Helical" evidence="7">
    <location>
        <begin position="251"/>
        <end position="269"/>
    </location>
</feature>
<dbReference type="Gene3D" id="1.20.1250.20">
    <property type="entry name" value="MFS general substrate transporter like domains"/>
    <property type="match status" value="2"/>
</dbReference>
<dbReference type="PANTHER" id="PTHR23517">
    <property type="entry name" value="RESISTANCE PROTEIN MDTM, PUTATIVE-RELATED-RELATED"/>
    <property type="match status" value="1"/>
</dbReference>
<name>A0A2M7RET2_9BACT</name>
<evidence type="ECO:0000313" key="8">
    <source>
        <dbReference type="EMBL" id="PIY95270.1"/>
    </source>
</evidence>
<comment type="subcellular location">
    <subcellularLocation>
        <location evidence="1">Cell membrane</location>
        <topology evidence="1">Multi-pass membrane protein</topology>
    </subcellularLocation>
</comment>
<feature type="transmembrane region" description="Helical" evidence="7">
    <location>
        <begin position="289"/>
        <end position="312"/>
    </location>
</feature>
<keyword evidence="2" id="KW-0813">Transport</keyword>
<dbReference type="InterPro" id="IPR011701">
    <property type="entry name" value="MFS"/>
</dbReference>
<protein>
    <recommendedName>
        <fullName evidence="10">Major facilitator superfamily (MFS) profile domain-containing protein</fullName>
    </recommendedName>
</protein>
<evidence type="ECO:0000313" key="9">
    <source>
        <dbReference type="Proteomes" id="UP000228689"/>
    </source>
</evidence>